<dbReference type="Proteomes" id="UP001141253">
    <property type="component" value="Chromosome 18"/>
</dbReference>
<dbReference type="EMBL" id="JAPFFI010000017">
    <property type="protein sequence ID" value="KAJ6355517.1"/>
    <property type="molecule type" value="Genomic_DNA"/>
</dbReference>
<organism evidence="1 2">
    <name type="scientific">Salix suchowensis</name>
    <dbReference type="NCBI Taxonomy" id="1278906"/>
    <lineage>
        <taxon>Eukaryota</taxon>
        <taxon>Viridiplantae</taxon>
        <taxon>Streptophyta</taxon>
        <taxon>Embryophyta</taxon>
        <taxon>Tracheophyta</taxon>
        <taxon>Spermatophyta</taxon>
        <taxon>Magnoliopsida</taxon>
        <taxon>eudicotyledons</taxon>
        <taxon>Gunneridae</taxon>
        <taxon>Pentapetalae</taxon>
        <taxon>rosids</taxon>
        <taxon>fabids</taxon>
        <taxon>Malpighiales</taxon>
        <taxon>Salicaceae</taxon>
        <taxon>Saliceae</taxon>
        <taxon>Salix</taxon>
    </lineage>
</organism>
<name>A0ABQ9ARD7_9ROSI</name>
<reference evidence="1" key="1">
    <citation type="submission" date="2022-10" db="EMBL/GenBank/DDBJ databases">
        <authorList>
            <person name="Hyden B.L."/>
            <person name="Feng K."/>
            <person name="Yates T."/>
            <person name="Jawdy S."/>
            <person name="Smart L.B."/>
            <person name="Muchero W."/>
        </authorList>
    </citation>
    <scope>NUCLEOTIDE SEQUENCE</scope>
    <source>
        <tissue evidence="1">Shoot tip</tissue>
    </source>
</reference>
<accession>A0ABQ9ARD7</accession>
<evidence type="ECO:0000313" key="2">
    <source>
        <dbReference type="Proteomes" id="UP001141253"/>
    </source>
</evidence>
<evidence type="ECO:0008006" key="3">
    <source>
        <dbReference type="Google" id="ProtNLM"/>
    </source>
</evidence>
<reference evidence="1" key="2">
    <citation type="journal article" date="2023" name="Int. J. Mol. Sci.">
        <title>De Novo Assembly and Annotation of 11 Diverse Shrub Willow (Salix) Genomes Reveals Novel Gene Organization in Sex-Linked Regions.</title>
        <authorList>
            <person name="Hyden B."/>
            <person name="Feng K."/>
            <person name="Yates T.B."/>
            <person name="Jawdy S."/>
            <person name="Cereghino C."/>
            <person name="Smart L.B."/>
            <person name="Muchero W."/>
        </authorList>
    </citation>
    <scope>NUCLEOTIDE SEQUENCE</scope>
    <source>
        <tissue evidence="1">Shoot tip</tissue>
    </source>
</reference>
<evidence type="ECO:0000313" key="1">
    <source>
        <dbReference type="EMBL" id="KAJ6355517.1"/>
    </source>
</evidence>
<keyword evidence="2" id="KW-1185">Reference proteome</keyword>
<proteinExistence type="predicted"/>
<comment type="caution">
    <text evidence="1">The sequence shown here is derived from an EMBL/GenBank/DDBJ whole genome shotgun (WGS) entry which is preliminary data.</text>
</comment>
<protein>
    <recommendedName>
        <fullName evidence="3">Transmembrane protein 234 homolog</fullName>
    </recommendedName>
</protein>
<sequence>MGGGGIEKMIAIGLVWGATNALIRRGALLWDHQSLKSSSSSSSSLSSPPKFHQKLLSSVKSWLSLLLFCHQCYNICCYSCLWNAFRRRYPSRLCIAGHSSMLVAGKRVWSCRNEYLCSILELRLKTFS</sequence>
<gene>
    <name evidence="1" type="ORF">OIU77_005997</name>
</gene>